<dbReference type="Proteomes" id="UP000007799">
    <property type="component" value="Unassembled WGS sequence"/>
</dbReference>
<dbReference type="FunFam" id="1.10.510.10:FF:000235">
    <property type="entry name" value="Serine/threonine-protein kinase ark1"/>
    <property type="match status" value="1"/>
</dbReference>
<evidence type="ECO:0000256" key="11">
    <source>
        <dbReference type="PROSITE-ProRule" id="PRU10141"/>
    </source>
</evidence>
<name>F2UGX7_SALR5</name>
<dbReference type="AlphaFoldDB" id="F2UGX7"/>
<evidence type="ECO:0000259" key="15">
    <source>
        <dbReference type="PROSITE" id="PS50011"/>
    </source>
</evidence>
<dbReference type="InterPro" id="IPR030616">
    <property type="entry name" value="Aur-like"/>
</dbReference>
<gene>
    <name evidence="16" type="ORF">PTSG_07989</name>
</gene>
<evidence type="ECO:0000256" key="12">
    <source>
        <dbReference type="RuleBase" id="RU000304"/>
    </source>
</evidence>
<evidence type="ECO:0000256" key="10">
    <source>
        <dbReference type="PIRSR" id="PIRSR630616-3"/>
    </source>
</evidence>
<dbReference type="GeneID" id="16072357"/>
<evidence type="ECO:0000256" key="6">
    <source>
        <dbReference type="ARBA" id="ARBA00047899"/>
    </source>
</evidence>
<feature type="binding site" evidence="9">
    <location>
        <position position="56"/>
    </location>
    <ligand>
        <name>ATP</name>
        <dbReference type="ChEBI" id="CHEBI:30616"/>
    </ligand>
</feature>
<dbReference type="PROSITE" id="PS50011">
    <property type="entry name" value="PROTEIN_KINASE_DOM"/>
    <property type="match status" value="1"/>
</dbReference>
<feature type="cross-link" description="Glycyl lysine isopeptide (Lys-Gly) (interchain with G-Cter in SUMO2)" evidence="10">
    <location>
        <position position="171"/>
    </location>
</feature>
<dbReference type="InParanoid" id="F2UGX7"/>
<evidence type="ECO:0000256" key="1">
    <source>
        <dbReference type="ARBA" id="ARBA00022527"/>
    </source>
</evidence>
<evidence type="ECO:0000256" key="13">
    <source>
        <dbReference type="RuleBase" id="RU367134"/>
    </source>
</evidence>
<keyword evidence="3 9" id="KW-0547">Nucleotide-binding</keyword>
<feature type="binding site" evidence="9">
    <location>
        <begin position="124"/>
        <end position="126"/>
    </location>
    <ligand>
        <name>ATP</name>
        <dbReference type="ChEBI" id="CHEBI:30616"/>
    </ligand>
</feature>
<keyword evidence="2 13" id="KW-0808">Transferase</keyword>
<evidence type="ECO:0000256" key="3">
    <source>
        <dbReference type="ARBA" id="ARBA00022741"/>
    </source>
</evidence>
<dbReference type="STRING" id="946362.F2UGX7"/>
<feature type="domain" description="Protein kinase" evidence="15">
    <location>
        <begin position="46"/>
        <end position="298"/>
    </location>
</feature>
<feature type="active site" description="Proton acceptor" evidence="8">
    <location>
        <position position="169"/>
    </location>
</feature>
<dbReference type="PANTHER" id="PTHR24350">
    <property type="entry name" value="SERINE/THREONINE-PROTEIN KINASE IAL-RELATED"/>
    <property type="match status" value="1"/>
</dbReference>
<evidence type="ECO:0000313" key="17">
    <source>
        <dbReference type="Proteomes" id="UP000007799"/>
    </source>
</evidence>
<feature type="region of interest" description="Disordered" evidence="14">
    <location>
        <begin position="1"/>
        <end position="36"/>
    </location>
</feature>
<reference evidence="16" key="1">
    <citation type="submission" date="2009-08" db="EMBL/GenBank/DDBJ databases">
        <title>Annotation of Salpingoeca rosetta.</title>
        <authorList>
            <consortium name="The Broad Institute Genome Sequencing Platform"/>
            <person name="Russ C."/>
            <person name="Cuomo C."/>
            <person name="Burger G."/>
            <person name="Gray M.W."/>
            <person name="Holland P.W.H."/>
            <person name="King N."/>
            <person name="Lang F.B.F."/>
            <person name="Roger A.J."/>
            <person name="Ruiz-Trillo I."/>
            <person name="Young S.K."/>
            <person name="Zeng Q."/>
            <person name="Gargeya S."/>
            <person name="Alvarado L."/>
            <person name="Berlin A."/>
            <person name="Chapman S.B."/>
            <person name="Chen Z."/>
            <person name="Freedman E."/>
            <person name="Gellesch M."/>
            <person name="Goldberg J."/>
            <person name="Griggs A."/>
            <person name="Gujja S."/>
            <person name="Heilman E."/>
            <person name="Heiman D."/>
            <person name="Howarth C."/>
            <person name="Mehta T."/>
            <person name="Neiman D."/>
            <person name="Pearson M."/>
            <person name="Roberts A."/>
            <person name="Saif S."/>
            <person name="Shea T."/>
            <person name="Shenoy N."/>
            <person name="Sisk P."/>
            <person name="Stolte C."/>
            <person name="Sykes S."/>
            <person name="White J."/>
            <person name="Yandava C."/>
            <person name="Haas B."/>
            <person name="Nusbaum C."/>
            <person name="Birren B."/>
        </authorList>
    </citation>
    <scope>NUCLEOTIDE SEQUENCE [LARGE SCALE GENOMIC DNA]</scope>
    <source>
        <strain evidence="16">ATCC 50818</strain>
    </source>
</reference>
<organism evidence="17">
    <name type="scientific">Salpingoeca rosetta (strain ATCC 50818 / BSB-021)</name>
    <dbReference type="NCBI Taxonomy" id="946362"/>
    <lineage>
        <taxon>Eukaryota</taxon>
        <taxon>Choanoflagellata</taxon>
        <taxon>Craspedida</taxon>
        <taxon>Salpingoecidae</taxon>
        <taxon>Salpingoeca</taxon>
    </lineage>
</organism>
<keyword evidence="4 13" id="KW-0418">Kinase</keyword>
<dbReference type="InterPro" id="IPR000719">
    <property type="entry name" value="Prot_kinase_dom"/>
</dbReference>
<feature type="binding site" evidence="9">
    <location>
        <position position="187"/>
    </location>
    <ligand>
        <name>ATP</name>
        <dbReference type="ChEBI" id="CHEBI:30616"/>
    </ligand>
</feature>
<dbReference type="InterPro" id="IPR008271">
    <property type="entry name" value="Ser/Thr_kinase_AS"/>
</dbReference>
<dbReference type="InterPro" id="IPR011009">
    <property type="entry name" value="Kinase-like_dom_sf"/>
</dbReference>
<evidence type="ECO:0000256" key="8">
    <source>
        <dbReference type="PIRSR" id="PIRSR630616-1"/>
    </source>
</evidence>
<evidence type="ECO:0000256" key="2">
    <source>
        <dbReference type="ARBA" id="ARBA00022679"/>
    </source>
</evidence>
<comment type="similarity">
    <text evidence="13">Belongs to the protein kinase superfamily. Ser/Thr protein kinase family. Aurora subfamily.</text>
</comment>
<dbReference type="KEGG" id="sre:PTSG_07989"/>
<protein>
    <recommendedName>
        <fullName evidence="13">Aurora kinase</fullName>
        <ecNumber evidence="13">2.7.11.1</ecNumber>
    </recommendedName>
</protein>
<evidence type="ECO:0000313" key="16">
    <source>
        <dbReference type="EMBL" id="EGD75877.1"/>
    </source>
</evidence>
<feature type="compositionally biased region" description="Polar residues" evidence="14">
    <location>
        <begin position="1"/>
        <end position="11"/>
    </location>
</feature>
<dbReference type="SUPFAM" id="SSF56112">
    <property type="entry name" value="Protein kinase-like (PK-like)"/>
    <property type="match status" value="1"/>
</dbReference>
<dbReference type="GO" id="GO:0005524">
    <property type="term" value="F:ATP binding"/>
    <property type="evidence" value="ECO:0007669"/>
    <property type="project" value="UniProtKB-UniRule"/>
</dbReference>
<comment type="catalytic activity">
    <reaction evidence="6 13">
        <text>L-threonyl-[protein] + ATP = O-phospho-L-threonyl-[protein] + ADP + H(+)</text>
        <dbReference type="Rhea" id="RHEA:46608"/>
        <dbReference type="Rhea" id="RHEA-COMP:11060"/>
        <dbReference type="Rhea" id="RHEA-COMP:11605"/>
        <dbReference type="ChEBI" id="CHEBI:15378"/>
        <dbReference type="ChEBI" id="CHEBI:30013"/>
        <dbReference type="ChEBI" id="CHEBI:30616"/>
        <dbReference type="ChEBI" id="CHEBI:61977"/>
        <dbReference type="ChEBI" id="CHEBI:456216"/>
        <dbReference type="EC" id="2.7.11.1"/>
    </reaction>
</comment>
<keyword evidence="17" id="KW-1185">Reference proteome</keyword>
<accession>F2UGX7</accession>
<dbReference type="Pfam" id="PF00069">
    <property type="entry name" value="Pkinase"/>
    <property type="match status" value="1"/>
</dbReference>
<dbReference type="RefSeq" id="XP_004991798.1">
    <property type="nucleotide sequence ID" value="XM_004991741.1"/>
</dbReference>
<dbReference type="PROSITE" id="PS00108">
    <property type="entry name" value="PROTEIN_KINASE_ST"/>
    <property type="match status" value="1"/>
</dbReference>
<dbReference type="EC" id="2.7.11.1" evidence="13"/>
<evidence type="ECO:0000256" key="14">
    <source>
        <dbReference type="SAM" id="MobiDB-lite"/>
    </source>
</evidence>
<dbReference type="OMA" id="ESRFPEW"/>
<dbReference type="GO" id="GO:0004674">
    <property type="term" value="F:protein serine/threonine kinase activity"/>
    <property type="evidence" value="ECO:0007669"/>
    <property type="project" value="UniProtKB-KW"/>
</dbReference>
<dbReference type="eggNOG" id="KOG0580">
    <property type="taxonomic scope" value="Eukaryota"/>
</dbReference>
<feature type="compositionally biased region" description="Low complexity" evidence="14">
    <location>
        <begin position="18"/>
        <end position="35"/>
    </location>
</feature>
<dbReference type="PROSITE" id="PS00107">
    <property type="entry name" value="PROTEIN_KINASE_ATP"/>
    <property type="match status" value="1"/>
</dbReference>
<dbReference type="EMBL" id="GL832973">
    <property type="protein sequence ID" value="EGD75877.1"/>
    <property type="molecule type" value="Genomic_DNA"/>
</dbReference>
<keyword evidence="1 12" id="KW-0723">Serine/threonine-protein kinase</keyword>
<dbReference type="FunCoup" id="F2UGX7">
    <property type="interactions" value="1025"/>
</dbReference>
<evidence type="ECO:0000256" key="9">
    <source>
        <dbReference type="PIRSR" id="PIRSR630616-2"/>
    </source>
</evidence>
<proteinExistence type="inferred from homology"/>
<dbReference type="OrthoDB" id="377346at2759"/>
<keyword evidence="5 9" id="KW-0067">ATP-binding</keyword>
<dbReference type="SMART" id="SM00220">
    <property type="entry name" value="S_TKc"/>
    <property type="match status" value="1"/>
</dbReference>
<evidence type="ECO:0000256" key="4">
    <source>
        <dbReference type="ARBA" id="ARBA00022777"/>
    </source>
</evidence>
<dbReference type="Gene3D" id="3.30.200.20">
    <property type="entry name" value="Phosphorylase Kinase, domain 1"/>
    <property type="match status" value="1"/>
</dbReference>
<feature type="binding site" evidence="9 11">
    <location>
        <position position="75"/>
    </location>
    <ligand>
        <name>ATP</name>
        <dbReference type="ChEBI" id="CHEBI:30616"/>
    </ligand>
</feature>
<sequence length="308" mass="35703">MEQQQPRTNTHALREHNSTSSTSTASKKPSASSAKPARRKWCLDDFEIGRPLGKGKFGNVFLAREKKSKFIVALKVLFKSQLQKHNVEHQLRREVEIQSHLQHKNILRLFGYFHDEHRVYLILEYAAKGELYKILQERSRFDERTSADYIFQLTNALKYCHRKSVIHRDIKPENLLLGLENTLKIADFGWAVHAPSSRRKTLCGTLDYLPPEMIRQEPHDATVDLWSLGVLTYEFLFGNPPFEAEGHTNTYKRITSVDLRFPEHIPVSAEAKDFVKKLLRRRPSERMSLADALQHPWITKNVPHSSLA</sequence>
<feature type="binding site" evidence="9">
    <location>
        <begin position="173"/>
        <end position="174"/>
    </location>
    <ligand>
        <name>ATP</name>
        <dbReference type="ChEBI" id="CHEBI:30616"/>
    </ligand>
</feature>
<dbReference type="CDD" id="cd14007">
    <property type="entry name" value="STKc_Aurora"/>
    <property type="match status" value="1"/>
</dbReference>
<dbReference type="FunFam" id="3.30.200.20:FF:000042">
    <property type="entry name" value="Aurora kinase A"/>
    <property type="match status" value="1"/>
</dbReference>
<dbReference type="InterPro" id="IPR017441">
    <property type="entry name" value="Protein_kinase_ATP_BS"/>
</dbReference>
<dbReference type="Gene3D" id="1.10.510.10">
    <property type="entry name" value="Transferase(Phosphotransferase) domain 1"/>
    <property type="match status" value="1"/>
</dbReference>
<evidence type="ECO:0000256" key="5">
    <source>
        <dbReference type="ARBA" id="ARBA00022840"/>
    </source>
</evidence>
<evidence type="ECO:0000256" key="7">
    <source>
        <dbReference type="ARBA" id="ARBA00048679"/>
    </source>
</evidence>
<comment type="catalytic activity">
    <reaction evidence="7 13">
        <text>L-seryl-[protein] + ATP = O-phospho-L-seryl-[protein] + ADP + H(+)</text>
        <dbReference type="Rhea" id="RHEA:17989"/>
        <dbReference type="Rhea" id="RHEA-COMP:9863"/>
        <dbReference type="Rhea" id="RHEA-COMP:11604"/>
        <dbReference type="ChEBI" id="CHEBI:15378"/>
        <dbReference type="ChEBI" id="CHEBI:29999"/>
        <dbReference type="ChEBI" id="CHEBI:30616"/>
        <dbReference type="ChEBI" id="CHEBI:83421"/>
        <dbReference type="ChEBI" id="CHEBI:456216"/>
        <dbReference type="EC" id="2.7.11.1"/>
    </reaction>
</comment>